<comment type="catalytic activity">
    <reaction evidence="1">
        <text>Random endo-hydrolysis of N-acetyl-beta-D-glucosaminide (1-&gt;4)-beta-linkages in chitin and chitodextrins.</text>
        <dbReference type="EC" id="3.2.1.14"/>
    </reaction>
</comment>
<keyword evidence="9 11" id="KW-0326">Glycosidase</keyword>
<dbReference type="AlphaFoldDB" id="F0X6K8"/>
<dbReference type="PANTHER" id="PTHR11177">
    <property type="entry name" value="CHITINASE"/>
    <property type="match status" value="1"/>
</dbReference>
<name>F0X6K8_GROCL</name>
<feature type="domain" description="GH18" evidence="12">
    <location>
        <begin position="1"/>
        <end position="311"/>
    </location>
</feature>
<evidence type="ECO:0000256" key="3">
    <source>
        <dbReference type="ARBA" id="ARBA00008682"/>
    </source>
</evidence>
<dbReference type="Proteomes" id="UP000007796">
    <property type="component" value="Unassembled WGS sequence"/>
</dbReference>
<proteinExistence type="inferred from homology"/>
<evidence type="ECO:0000256" key="1">
    <source>
        <dbReference type="ARBA" id="ARBA00000822"/>
    </source>
</evidence>
<dbReference type="Pfam" id="PF00704">
    <property type="entry name" value="Glyco_hydro_18"/>
    <property type="match status" value="1"/>
</dbReference>
<dbReference type="InterPro" id="IPR029070">
    <property type="entry name" value="Chitinase_insertion_sf"/>
</dbReference>
<evidence type="ECO:0000313" key="13">
    <source>
        <dbReference type="EMBL" id="EFX06695.1"/>
    </source>
</evidence>
<dbReference type="Gene3D" id="3.10.50.10">
    <property type="match status" value="1"/>
</dbReference>
<evidence type="ECO:0000256" key="8">
    <source>
        <dbReference type="ARBA" id="ARBA00023277"/>
    </source>
</evidence>
<dbReference type="InParanoid" id="F0X6K8"/>
<dbReference type="RefSeq" id="XP_014176177.1">
    <property type="nucleotide sequence ID" value="XM_014320702.1"/>
</dbReference>
<dbReference type="InterPro" id="IPR050314">
    <property type="entry name" value="Glycosyl_Hydrlase_18"/>
</dbReference>
<dbReference type="GO" id="GO:0000272">
    <property type="term" value="P:polysaccharide catabolic process"/>
    <property type="evidence" value="ECO:0007669"/>
    <property type="project" value="UniProtKB-KW"/>
</dbReference>
<dbReference type="InterPro" id="IPR017853">
    <property type="entry name" value="GH"/>
</dbReference>
<keyword evidence="10" id="KW-0624">Polysaccharide degradation</keyword>
<protein>
    <recommendedName>
        <fullName evidence="4">chitinase</fullName>
        <ecNumber evidence="4">3.2.1.14</ecNumber>
    </recommendedName>
</protein>
<evidence type="ECO:0000259" key="12">
    <source>
        <dbReference type="PROSITE" id="PS51910"/>
    </source>
</evidence>
<dbReference type="InterPro" id="IPR001223">
    <property type="entry name" value="Glyco_hydro18_cat"/>
</dbReference>
<evidence type="ECO:0000256" key="9">
    <source>
        <dbReference type="ARBA" id="ARBA00023295"/>
    </source>
</evidence>
<keyword evidence="6 11" id="KW-0378">Hydrolase</keyword>
<reference evidence="13 14" key="1">
    <citation type="journal article" date="2011" name="Proc. Natl. Acad. Sci. U.S.A.">
        <title>Genome and transcriptome analyses of the mountain pine beetle-fungal symbiont Grosmannia clavigera, a lodgepole pine pathogen.</title>
        <authorList>
            <person name="DiGuistini S."/>
            <person name="Wang Y."/>
            <person name="Liao N.Y."/>
            <person name="Taylor G."/>
            <person name="Tanguay P."/>
            <person name="Feau N."/>
            <person name="Henrissat B."/>
            <person name="Chan S.K."/>
            <person name="Hesse-Orce U."/>
            <person name="Alamouti S.M."/>
            <person name="Tsui C.K.M."/>
            <person name="Docking R.T."/>
            <person name="Levasseur A."/>
            <person name="Haridas S."/>
            <person name="Robertson G."/>
            <person name="Birol I."/>
            <person name="Holt R.A."/>
            <person name="Marra M.A."/>
            <person name="Hamelin R.C."/>
            <person name="Hirst M."/>
            <person name="Jones S.J.M."/>
            <person name="Bohlmann J."/>
            <person name="Breuil C."/>
        </authorList>
    </citation>
    <scope>NUCLEOTIDE SEQUENCE [LARGE SCALE GENOMIC DNA]</scope>
    <source>
        <strain evidence="14">kw1407 / UAMH 11150</strain>
    </source>
</reference>
<evidence type="ECO:0000256" key="2">
    <source>
        <dbReference type="ARBA" id="ARBA00004613"/>
    </source>
</evidence>
<keyword evidence="14" id="KW-1185">Reference proteome</keyword>
<dbReference type="EC" id="3.2.1.14" evidence="4"/>
<evidence type="ECO:0000256" key="10">
    <source>
        <dbReference type="ARBA" id="ARBA00023326"/>
    </source>
</evidence>
<dbReference type="GO" id="GO:0008843">
    <property type="term" value="F:endochitinase activity"/>
    <property type="evidence" value="ECO:0007669"/>
    <property type="project" value="UniProtKB-EC"/>
</dbReference>
<keyword evidence="8" id="KW-0119">Carbohydrate metabolism</keyword>
<keyword evidence="7" id="KW-0146">Chitin degradation</keyword>
<dbReference type="GO" id="GO:0005576">
    <property type="term" value="C:extracellular region"/>
    <property type="evidence" value="ECO:0007669"/>
    <property type="project" value="UniProtKB-SubCell"/>
</dbReference>
<dbReference type="STRING" id="655863.F0X6K8"/>
<evidence type="ECO:0000256" key="6">
    <source>
        <dbReference type="ARBA" id="ARBA00022801"/>
    </source>
</evidence>
<evidence type="ECO:0000256" key="11">
    <source>
        <dbReference type="RuleBase" id="RU000489"/>
    </source>
</evidence>
<dbReference type="FunFam" id="3.10.50.10:FF:000008">
    <property type="entry name" value="Chitinase 11"/>
    <property type="match status" value="1"/>
</dbReference>
<dbReference type="EMBL" id="GL629729">
    <property type="protein sequence ID" value="EFX06695.1"/>
    <property type="molecule type" value="Genomic_DNA"/>
</dbReference>
<evidence type="ECO:0000256" key="4">
    <source>
        <dbReference type="ARBA" id="ARBA00012729"/>
    </source>
</evidence>
<dbReference type="PROSITE" id="PS01095">
    <property type="entry name" value="GH18_1"/>
    <property type="match status" value="1"/>
</dbReference>
<dbReference type="OrthoDB" id="73875at2759"/>
<dbReference type="InterPro" id="IPR001579">
    <property type="entry name" value="Glyco_hydro_18_chit_AS"/>
</dbReference>
<dbReference type="GO" id="GO:0008061">
    <property type="term" value="F:chitin binding"/>
    <property type="evidence" value="ECO:0007669"/>
    <property type="project" value="InterPro"/>
</dbReference>
<accession>F0X6K8</accession>
<dbReference type="Gene3D" id="3.20.20.80">
    <property type="entry name" value="Glycosidases"/>
    <property type="match status" value="1"/>
</dbReference>
<dbReference type="SMART" id="SM00636">
    <property type="entry name" value="Glyco_18"/>
    <property type="match status" value="1"/>
</dbReference>
<dbReference type="SUPFAM" id="SSF51445">
    <property type="entry name" value="(Trans)glycosidases"/>
    <property type="match status" value="1"/>
</dbReference>
<evidence type="ECO:0000313" key="14">
    <source>
        <dbReference type="Proteomes" id="UP000007796"/>
    </source>
</evidence>
<comment type="similarity">
    <text evidence="3">Belongs to the glycosyl hydrolase 18 family. Chitinase class V subfamily.</text>
</comment>
<evidence type="ECO:0000256" key="7">
    <source>
        <dbReference type="ARBA" id="ARBA00023024"/>
    </source>
</evidence>
<dbReference type="eggNOG" id="KOG2806">
    <property type="taxonomic scope" value="Eukaryota"/>
</dbReference>
<comment type="subcellular location">
    <subcellularLocation>
        <location evidence="2">Secreted</location>
    </subcellularLocation>
</comment>
<dbReference type="InterPro" id="IPR011583">
    <property type="entry name" value="Chitinase_II/V-like_cat"/>
</dbReference>
<dbReference type="PROSITE" id="PS51910">
    <property type="entry name" value="GH18_2"/>
    <property type="match status" value="1"/>
</dbReference>
<gene>
    <name evidence="13" type="ORF">CMQ_7016</name>
</gene>
<dbReference type="GeneID" id="25980514"/>
<keyword evidence="5" id="KW-0964">Secreted</keyword>
<dbReference type="HOGENOM" id="CLU_001837_3_0_1"/>
<dbReference type="PANTHER" id="PTHR11177:SF397">
    <property type="entry name" value="CHITINASE"/>
    <property type="match status" value="1"/>
</dbReference>
<organism evidence="14">
    <name type="scientific">Grosmannia clavigera (strain kw1407 / UAMH 11150)</name>
    <name type="common">Blue stain fungus</name>
    <name type="synonym">Graphiocladiella clavigera</name>
    <dbReference type="NCBI Taxonomy" id="655863"/>
    <lineage>
        <taxon>Eukaryota</taxon>
        <taxon>Fungi</taxon>
        <taxon>Dikarya</taxon>
        <taxon>Ascomycota</taxon>
        <taxon>Pezizomycotina</taxon>
        <taxon>Sordariomycetes</taxon>
        <taxon>Sordariomycetidae</taxon>
        <taxon>Ophiostomatales</taxon>
        <taxon>Ophiostomataceae</taxon>
        <taxon>Leptographium</taxon>
    </lineage>
</organism>
<dbReference type="SUPFAM" id="SSF54556">
    <property type="entry name" value="Chitinase insertion domain"/>
    <property type="match status" value="1"/>
</dbReference>
<sequence length="1020" mass="113029">MDSTVPASVFDDLANLKAAKPDLKIFVSIGGWTFSDNGTTTQPVFGNIAKSAANRQTFADNALRFLNKYGFDGVDIDWEYPGAPDRGGSKEDTENYVSMLKTLRETFDNSGANLDIKFTAPSSYWYLQWFDVPGLLKYADWVNLMTYDLHGVWDSTNPIGSIVQAHTNLTEIKLAVELLWRVNVRPSQVVMGFGFYGRAFTLADSSCTTIGCPFSSSAKPGPCTATSGYLAYYEIEEVLKSNSGVDVIWDKDAAAKYFTWDTNQWISYEDSDTFKQKVDWANDVGIGGALIWASDLDNYEWTAHKALTGRTNLGSELSIKVSALSTSVPADLDSFFAQDCFVFPFKVDLDNPQASSCGSGYTRVGYDKAGCKGKDGICGKPICCKTSSAPKVCKWRGFGGDWNGQCHAGEVELASSSWGGIPGESGTGKCRRGKKAFCCEVGIFNALNLGCYWTSGCDKSCKADEQKIAHITEVTLRTSDRGDSFGSCNWNRKKALCCTPNLETLTTMTCDADLCADDSCETDEHDYDDYPTSVFERAYDNGGMSSLRVRSYEAADGNTWFNYDESIDFNLLEKRGPKARPGQSRSGSFILNDILKTGFYGAQLAWESRPYPSGLKVLKGDGSSTLSLPGGYGSKLTGAQVQMIPRFLLSTLLGQLPTGAPMKTKVNIQALVQGWNKEFDVSLPRIGSIVTDVKSWTKPLTPNDRVFEVIGSYAYRTGMSVLQGSVNQVKGNLMGLENPVDLKRLSANLAKIASGAPEAEKLAERIMTALQSTPAVFNYINDAGLQPAWQASTDLLHKQLVYTSEYIPGLENLYDAWLEFEPDYYNAVMGSPWGYVVIRAVYGPGTDEPWQRMLEKVKEDVRETFEYCPNAGILPERHVFTTIEDAARLDGASSHEVRDVFMEWVVAEKKIWAKPPDVDDAHCGTRYNFCLFFDAACLKKMEHSTSLQVKLLSKNAMYLEPDERNYEIYPGWEDGETEHDEEDVGWMYLVFEGYVDSYASLDDPSWWHDMQKELCAVDDS</sequence>
<dbReference type="GO" id="GO:0006032">
    <property type="term" value="P:chitin catabolic process"/>
    <property type="evidence" value="ECO:0007669"/>
    <property type="project" value="UniProtKB-KW"/>
</dbReference>
<evidence type="ECO:0000256" key="5">
    <source>
        <dbReference type="ARBA" id="ARBA00022525"/>
    </source>
</evidence>